<evidence type="ECO:0000256" key="1">
    <source>
        <dbReference type="SAM" id="MobiDB-lite"/>
    </source>
</evidence>
<evidence type="ECO:0008006" key="4">
    <source>
        <dbReference type="Google" id="ProtNLM"/>
    </source>
</evidence>
<accession>A0A2T1E147</accession>
<organism evidence="2 3">
    <name type="scientific">Stenomitos frigidus ULC18</name>
    <dbReference type="NCBI Taxonomy" id="2107698"/>
    <lineage>
        <taxon>Bacteria</taxon>
        <taxon>Bacillati</taxon>
        <taxon>Cyanobacteriota</taxon>
        <taxon>Cyanophyceae</taxon>
        <taxon>Leptolyngbyales</taxon>
        <taxon>Leptolyngbyaceae</taxon>
        <taxon>Stenomitos</taxon>
    </lineage>
</organism>
<comment type="caution">
    <text evidence="2">The sequence shown here is derived from an EMBL/GenBank/DDBJ whole genome shotgun (WGS) entry which is preliminary data.</text>
</comment>
<gene>
    <name evidence="2" type="ORF">C7B82_19785</name>
</gene>
<reference evidence="3" key="1">
    <citation type="submission" date="2018-02" db="EMBL/GenBank/DDBJ databases">
        <authorList>
            <person name="Moore K."/>
            <person name="Momper L."/>
        </authorList>
    </citation>
    <scope>NUCLEOTIDE SEQUENCE [LARGE SCALE GENOMIC DNA]</scope>
    <source>
        <strain evidence="3">ULC18</strain>
    </source>
</reference>
<reference evidence="2 3" key="2">
    <citation type="submission" date="2018-03" db="EMBL/GenBank/DDBJ databases">
        <title>The ancient ancestry and fast evolution of plastids.</title>
        <authorList>
            <person name="Moore K.R."/>
            <person name="Magnabosco C."/>
            <person name="Momper L."/>
            <person name="Gold D.A."/>
            <person name="Bosak T."/>
            <person name="Fournier G.P."/>
        </authorList>
    </citation>
    <scope>NUCLEOTIDE SEQUENCE [LARGE SCALE GENOMIC DNA]</scope>
    <source>
        <strain evidence="2 3">ULC18</strain>
    </source>
</reference>
<protein>
    <recommendedName>
        <fullName evidence="4">DUF928 domain-containing protein</fullName>
    </recommendedName>
</protein>
<proteinExistence type="predicted"/>
<dbReference type="AlphaFoldDB" id="A0A2T1E147"/>
<dbReference type="EMBL" id="PVWK01000106">
    <property type="protein sequence ID" value="PSB26447.1"/>
    <property type="molecule type" value="Genomic_DNA"/>
</dbReference>
<feature type="region of interest" description="Disordered" evidence="1">
    <location>
        <begin position="65"/>
        <end position="118"/>
    </location>
</feature>
<evidence type="ECO:0000313" key="3">
    <source>
        <dbReference type="Proteomes" id="UP000239576"/>
    </source>
</evidence>
<dbReference type="InterPro" id="IPR010328">
    <property type="entry name" value="DUF928"/>
</dbReference>
<keyword evidence="3" id="KW-1185">Reference proteome</keyword>
<dbReference type="Proteomes" id="UP000239576">
    <property type="component" value="Unassembled WGS sequence"/>
</dbReference>
<dbReference type="OrthoDB" id="513783at2"/>
<dbReference type="Pfam" id="PF06051">
    <property type="entry name" value="DUF928"/>
    <property type="match status" value="1"/>
</dbReference>
<sequence length="283" mass="30838">MISNLKVLLHIIPIGIALVLELAIAPAIASPAIFQQRSPLIPLQKRGTELSLAPLLKGGWGDRRAEPQLAQSNPPPPPTNPDSSSAGGRRDPSNCPQDVGAATPSPLLTALSPTTKPGRTVVERPTFLVYVPKTSAKNAEFSLSSRGGRGVYRTMIALTNTPALINITLPVQAKPLEIDKPYTWSFAIICNPNDRLEDRFVTGMVQRLELDPARLRQIQQASPREQVALYQQADAWYDALALLFQLKRSQPKDSNISTAWRELLQAGGVDTMIDSNSENANPR</sequence>
<dbReference type="RefSeq" id="WP_106258006.1">
    <property type="nucleotide sequence ID" value="NZ_CAWNSW010000103.1"/>
</dbReference>
<evidence type="ECO:0000313" key="2">
    <source>
        <dbReference type="EMBL" id="PSB26447.1"/>
    </source>
</evidence>
<name>A0A2T1E147_9CYAN</name>